<keyword evidence="4" id="KW-0786">Thiamine pyrophosphate</keyword>
<evidence type="ECO:0000313" key="9">
    <source>
        <dbReference type="EMBL" id="CAB4799161.1"/>
    </source>
</evidence>
<dbReference type="AlphaFoldDB" id="A0A6J6XPF4"/>
<feature type="domain" description="Thiamine pyrophosphate enzyme TPP-binding" evidence="6">
    <location>
        <begin position="414"/>
        <end position="530"/>
    </location>
</feature>
<feature type="domain" description="Thiamine pyrophosphate enzyme N-terminal TPP-binding" evidence="7">
    <location>
        <begin position="18"/>
        <end position="123"/>
    </location>
</feature>
<dbReference type="PIRSF" id="PIRSF004983">
    <property type="entry name" value="MenD"/>
    <property type="match status" value="1"/>
</dbReference>
<feature type="domain" description="Menaquinone biosynthesis protein MenD middle" evidence="8">
    <location>
        <begin position="210"/>
        <end position="386"/>
    </location>
</feature>
<dbReference type="CDD" id="cd02009">
    <property type="entry name" value="TPP_SHCHC_synthase"/>
    <property type="match status" value="1"/>
</dbReference>
<evidence type="ECO:0000259" key="6">
    <source>
        <dbReference type="Pfam" id="PF02775"/>
    </source>
</evidence>
<dbReference type="PANTHER" id="PTHR42916:SF1">
    <property type="entry name" value="PROTEIN PHYLLO, CHLOROPLASTIC"/>
    <property type="match status" value="1"/>
</dbReference>
<evidence type="ECO:0000256" key="1">
    <source>
        <dbReference type="ARBA" id="ARBA00022679"/>
    </source>
</evidence>
<reference evidence="9" key="1">
    <citation type="submission" date="2020-05" db="EMBL/GenBank/DDBJ databases">
        <authorList>
            <person name="Chiriac C."/>
            <person name="Salcher M."/>
            <person name="Ghai R."/>
            <person name="Kavagutti S V."/>
        </authorList>
    </citation>
    <scope>NUCLEOTIDE SEQUENCE</scope>
</reference>
<evidence type="ECO:0000256" key="2">
    <source>
        <dbReference type="ARBA" id="ARBA00022723"/>
    </source>
</evidence>
<keyword evidence="1" id="KW-0808">Transferase</keyword>
<evidence type="ECO:0000259" key="7">
    <source>
        <dbReference type="Pfam" id="PF02776"/>
    </source>
</evidence>
<dbReference type="GO" id="GO:0046872">
    <property type="term" value="F:metal ion binding"/>
    <property type="evidence" value="ECO:0007669"/>
    <property type="project" value="UniProtKB-KW"/>
</dbReference>
<dbReference type="EMBL" id="CAFAAJ010000042">
    <property type="protein sequence ID" value="CAB4799161.1"/>
    <property type="molecule type" value="Genomic_DNA"/>
</dbReference>
<dbReference type="InterPro" id="IPR004433">
    <property type="entry name" value="MenaQ_synth_MenD"/>
</dbReference>
<dbReference type="GO" id="GO:0009234">
    <property type="term" value="P:menaquinone biosynthetic process"/>
    <property type="evidence" value="ECO:0007669"/>
    <property type="project" value="InterPro"/>
</dbReference>
<dbReference type="CDD" id="cd07037">
    <property type="entry name" value="TPP_PYR_MenD"/>
    <property type="match status" value="1"/>
</dbReference>
<name>A0A6J6XPF4_9ZZZZ</name>
<dbReference type="SUPFAM" id="SSF52518">
    <property type="entry name" value="Thiamin diphosphate-binding fold (THDP-binding)"/>
    <property type="match status" value="2"/>
</dbReference>
<dbReference type="Pfam" id="PF02776">
    <property type="entry name" value="TPP_enzyme_N"/>
    <property type="match status" value="1"/>
</dbReference>
<dbReference type="InterPro" id="IPR029061">
    <property type="entry name" value="THDP-binding"/>
</dbReference>
<dbReference type="InterPro" id="IPR011766">
    <property type="entry name" value="TPP_enzyme_TPP-bd"/>
</dbReference>
<protein>
    <submittedName>
        <fullName evidence="9">Unannotated protein</fullName>
    </submittedName>
</protein>
<dbReference type="SUPFAM" id="SSF52467">
    <property type="entry name" value="DHS-like NAD/FAD-binding domain"/>
    <property type="match status" value="1"/>
</dbReference>
<dbReference type="Pfam" id="PF02775">
    <property type="entry name" value="TPP_enzyme_C"/>
    <property type="match status" value="1"/>
</dbReference>
<evidence type="ECO:0000256" key="5">
    <source>
        <dbReference type="ARBA" id="ARBA00023211"/>
    </source>
</evidence>
<dbReference type="HAMAP" id="MF_01659">
    <property type="entry name" value="MenD"/>
    <property type="match status" value="1"/>
</dbReference>
<evidence type="ECO:0000259" key="8">
    <source>
        <dbReference type="Pfam" id="PF16582"/>
    </source>
</evidence>
<accession>A0A6J6XPF4</accession>
<proteinExistence type="inferred from homology"/>
<dbReference type="GO" id="GO:0070204">
    <property type="term" value="F:2-succinyl-5-enolpyruvyl-6-hydroxy-3-cyclohexene-1-carboxylic-acid synthase activity"/>
    <property type="evidence" value="ECO:0007669"/>
    <property type="project" value="InterPro"/>
</dbReference>
<keyword evidence="3" id="KW-0460">Magnesium</keyword>
<organism evidence="9">
    <name type="scientific">freshwater metagenome</name>
    <dbReference type="NCBI Taxonomy" id="449393"/>
    <lineage>
        <taxon>unclassified sequences</taxon>
        <taxon>metagenomes</taxon>
        <taxon>ecological metagenomes</taxon>
    </lineage>
</organism>
<dbReference type="GO" id="GO:0030976">
    <property type="term" value="F:thiamine pyrophosphate binding"/>
    <property type="evidence" value="ECO:0007669"/>
    <property type="project" value="InterPro"/>
</dbReference>
<dbReference type="InterPro" id="IPR012001">
    <property type="entry name" value="Thiamin_PyroP_enz_TPP-bd_dom"/>
</dbReference>
<dbReference type="InterPro" id="IPR032264">
    <property type="entry name" value="MenD_middle"/>
</dbReference>
<gene>
    <name evidence="9" type="ORF">UFOPK3001_00841</name>
</gene>
<sequence>MPVNPAATFCATLVDEWVVAGVSAAMVAPGSRSTPMALALAKHPGIRLEIFHDERSASFAALGHGLATGRPAVVLCSSGTAGTHFHAAVVEADLSSVPMIVLTADRPPELLDVGAAQTIDQTHLFGRSVRWFHAPGVPGDDTARTWRSLARRTYRSSVDTRPGPVHLNLAFREPLVGDPGPLPAGEPHALVTSSPSFAPGALDALVPLLDRQRGVIVVGRTAGGAESDVEAVEALSSATGWPVLADPRSGCRHLHAAVRTADSLLRHDGFARDHAPEVVLHIGEPWASRVVNEWLTSSGAFHVHLSSIPRPVDPGHVMSQWITAPVGPVCRWLADRLRGASGTTWATRWRRNEMIAREAIDTSILGMGVLTEPAVAQTVCRSMVENGGPLNLVLSSSMPIRDVEWYAPIDRLARVYANRGANGIDGVLASAIGVALAAGPTVLLIGDVAFLHDASSLTALRNRKIDLRVVVVDNDGGGIFSFLSQAAVVGAERFEQLFGTPHGTDLLALCSAHGIAASTVHDIDGLLSALGRPGTSVTIVRSERASNVAAHQRINRAVHDALD</sequence>
<dbReference type="Gene3D" id="3.40.50.970">
    <property type="match status" value="2"/>
</dbReference>
<keyword evidence="5" id="KW-0464">Manganese</keyword>
<evidence type="ECO:0000256" key="4">
    <source>
        <dbReference type="ARBA" id="ARBA00023052"/>
    </source>
</evidence>
<dbReference type="InterPro" id="IPR029035">
    <property type="entry name" value="DHS-like_NAD/FAD-binding_dom"/>
</dbReference>
<dbReference type="Gene3D" id="3.40.50.1220">
    <property type="entry name" value="TPP-binding domain"/>
    <property type="match status" value="1"/>
</dbReference>
<dbReference type="PANTHER" id="PTHR42916">
    <property type="entry name" value="2-SUCCINYL-5-ENOLPYRUVYL-6-HYDROXY-3-CYCLOHEXENE-1-CARBOXYLATE SYNTHASE"/>
    <property type="match status" value="1"/>
</dbReference>
<evidence type="ECO:0000256" key="3">
    <source>
        <dbReference type="ARBA" id="ARBA00022842"/>
    </source>
</evidence>
<dbReference type="Pfam" id="PF16582">
    <property type="entry name" value="TPP_enzyme_M_2"/>
    <property type="match status" value="1"/>
</dbReference>
<keyword evidence="2" id="KW-0479">Metal-binding</keyword>
<dbReference type="NCBIfam" id="TIGR00173">
    <property type="entry name" value="menD"/>
    <property type="match status" value="1"/>
</dbReference>